<dbReference type="EMBL" id="HBUF01081124">
    <property type="protein sequence ID" value="CAG6632926.1"/>
    <property type="molecule type" value="Transcribed_RNA"/>
</dbReference>
<dbReference type="EMBL" id="HBUF01593747">
    <property type="protein sequence ID" value="CAG6774134.1"/>
    <property type="molecule type" value="Transcribed_RNA"/>
</dbReference>
<reference evidence="2" key="1">
    <citation type="submission" date="2021-05" db="EMBL/GenBank/DDBJ databases">
        <authorList>
            <person name="Alioto T."/>
            <person name="Alioto T."/>
            <person name="Gomez Garrido J."/>
        </authorList>
    </citation>
    <scope>NUCLEOTIDE SEQUENCE</scope>
</reference>
<proteinExistence type="predicted"/>
<dbReference type="EMBL" id="HBUF01398604">
    <property type="protein sequence ID" value="CAG6736224.1"/>
    <property type="molecule type" value="Transcribed_RNA"/>
</dbReference>
<sequence>MITLKLSLNVSLQVPLLLISQILMMILLLLPTNPTSLTFPNLKLASLSHLSCLMRYWTFRDFQGLRSFFLVNRLNPPMRLSLRSLLMLPSKHISPLPTCSSMASSGMLTLTSQMKIF</sequence>
<name>A0A8D8YWQ8_9HEMI</name>
<keyword evidence="1" id="KW-0812">Transmembrane</keyword>
<dbReference type="EMBL" id="HBUF01593748">
    <property type="protein sequence ID" value="CAG6774137.1"/>
    <property type="molecule type" value="Transcribed_RNA"/>
</dbReference>
<organism evidence="2">
    <name type="scientific">Cacopsylla melanoneura</name>
    <dbReference type="NCBI Taxonomy" id="428564"/>
    <lineage>
        <taxon>Eukaryota</taxon>
        <taxon>Metazoa</taxon>
        <taxon>Ecdysozoa</taxon>
        <taxon>Arthropoda</taxon>
        <taxon>Hexapoda</taxon>
        <taxon>Insecta</taxon>
        <taxon>Pterygota</taxon>
        <taxon>Neoptera</taxon>
        <taxon>Paraneoptera</taxon>
        <taxon>Hemiptera</taxon>
        <taxon>Sternorrhyncha</taxon>
        <taxon>Psylloidea</taxon>
        <taxon>Psyllidae</taxon>
        <taxon>Psyllinae</taxon>
        <taxon>Cacopsylla</taxon>
    </lineage>
</organism>
<dbReference type="EMBL" id="HBUF01208059">
    <property type="protein sequence ID" value="CAG6664557.1"/>
    <property type="molecule type" value="Transcribed_RNA"/>
</dbReference>
<dbReference type="EMBL" id="HBUF01081125">
    <property type="protein sequence ID" value="CAG6632927.1"/>
    <property type="molecule type" value="Transcribed_RNA"/>
</dbReference>
<dbReference type="EMBL" id="HBUF01398605">
    <property type="protein sequence ID" value="CAG6736226.1"/>
    <property type="molecule type" value="Transcribed_RNA"/>
</dbReference>
<keyword evidence="1" id="KW-1133">Transmembrane helix</keyword>
<accession>A0A8D8YWQ8</accession>
<evidence type="ECO:0000256" key="1">
    <source>
        <dbReference type="SAM" id="Phobius"/>
    </source>
</evidence>
<dbReference type="AlphaFoldDB" id="A0A8D8YWQ8"/>
<protein>
    <submittedName>
        <fullName evidence="2">Uncharacterized protein</fullName>
    </submittedName>
</protein>
<feature type="transmembrane region" description="Helical" evidence="1">
    <location>
        <begin position="12"/>
        <end position="30"/>
    </location>
</feature>
<evidence type="ECO:0000313" key="2">
    <source>
        <dbReference type="EMBL" id="CAG6736224.1"/>
    </source>
</evidence>
<keyword evidence="1" id="KW-0472">Membrane</keyword>